<dbReference type="KEGG" id="mart:BTR34_02665"/>
<evidence type="ECO:0000313" key="1">
    <source>
        <dbReference type="EMBL" id="OBR40123.1"/>
    </source>
</evidence>
<sequence>MNSIIKFMIVITLFLAICFGYIYSSQNSKQNEQLIRSEVVSLKEGYGYQILKGERILILQEFIPGLPGKQTFRTEKQALSVANLVLSKLEKGQSPILLQSDLSKLKITTNDSY</sequence>
<dbReference type="OrthoDB" id="674043at2"/>
<dbReference type="Proteomes" id="UP000092164">
    <property type="component" value="Unassembled WGS sequence"/>
</dbReference>
<dbReference type="Pfam" id="PF16250">
    <property type="entry name" value="DUF4907"/>
    <property type="match status" value="1"/>
</dbReference>
<keyword evidence="2" id="KW-1185">Reference proteome</keyword>
<evidence type="ECO:0008006" key="3">
    <source>
        <dbReference type="Google" id="ProtNLM"/>
    </source>
</evidence>
<accession>A0A1B7ZBP4</accession>
<proteinExistence type="predicted"/>
<comment type="caution">
    <text evidence="1">The sequence shown here is derived from an EMBL/GenBank/DDBJ whole genome shotgun (WGS) entry which is preliminary data.</text>
</comment>
<dbReference type="AlphaFoldDB" id="A0A1B7ZBP4"/>
<dbReference type="EMBL" id="LZFP01000009">
    <property type="protein sequence ID" value="OBR40123.1"/>
    <property type="molecule type" value="Genomic_DNA"/>
</dbReference>
<evidence type="ECO:0000313" key="2">
    <source>
        <dbReference type="Proteomes" id="UP000092164"/>
    </source>
</evidence>
<organism evidence="1 2">
    <name type="scientific">Maribacter hydrothermalis</name>
    <dbReference type="NCBI Taxonomy" id="1836467"/>
    <lineage>
        <taxon>Bacteria</taxon>
        <taxon>Pseudomonadati</taxon>
        <taxon>Bacteroidota</taxon>
        <taxon>Flavobacteriia</taxon>
        <taxon>Flavobacteriales</taxon>
        <taxon>Flavobacteriaceae</taxon>
        <taxon>Maribacter</taxon>
    </lineage>
</organism>
<protein>
    <recommendedName>
        <fullName evidence="3">DUF4907 domain-containing protein</fullName>
    </recommendedName>
</protein>
<dbReference type="RefSeq" id="WP_074472090.1">
    <property type="nucleotide sequence ID" value="NZ_CP018760.1"/>
</dbReference>
<dbReference type="STRING" id="1836467.BTR34_02665"/>
<gene>
    <name evidence="1" type="ORF">A9200_16725</name>
</gene>
<name>A0A1B7ZBP4_9FLAO</name>
<dbReference type="InterPro" id="IPR032593">
    <property type="entry name" value="DUF4907"/>
</dbReference>
<reference evidence="2" key="1">
    <citation type="submission" date="2016-06" db="EMBL/GenBank/DDBJ databases">
        <authorList>
            <person name="Zhan P."/>
        </authorList>
    </citation>
    <scope>NUCLEOTIDE SEQUENCE [LARGE SCALE GENOMIC DNA]</scope>
    <source>
        <strain evidence="2">T28</strain>
    </source>
</reference>